<keyword evidence="3" id="KW-1185">Reference proteome</keyword>
<evidence type="ECO:0000256" key="1">
    <source>
        <dbReference type="SAM" id="MobiDB-lite"/>
    </source>
</evidence>
<name>A0A2H3BVJ7_9AGAR</name>
<reference evidence="3" key="1">
    <citation type="journal article" date="2017" name="Nat. Ecol. Evol.">
        <title>Genome expansion and lineage-specific genetic innovations in the forest pathogenic fungi Armillaria.</title>
        <authorList>
            <person name="Sipos G."/>
            <person name="Prasanna A.N."/>
            <person name="Walter M.C."/>
            <person name="O'Connor E."/>
            <person name="Balint B."/>
            <person name="Krizsan K."/>
            <person name="Kiss B."/>
            <person name="Hess J."/>
            <person name="Varga T."/>
            <person name="Slot J."/>
            <person name="Riley R."/>
            <person name="Boka B."/>
            <person name="Rigling D."/>
            <person name="Barry K."/>
            <person name="Lee J."/>
            <person name="Mihaltcheva S."/>
            <person name="LaButti K."/>
            <person name="Lipzen A."/>
            <person name="Waldron R."/>
            <person name="Moloney N.M."/>
            <person name="Sperisen C."/>
            <person name="Kredics L."/>
            <person name="Vagvoelgyi C."/>
            <person name="Patrignani A."/>
            <person name="Fitzpatrick D."/>
            <person name="Nagy I."/>
            <person name="Doyle S."/>
            <person name="Anderson J.B."/>
            <person name="Grigoriev I.V."/>
            <person name="Gueldener U."/>
            <person name="Muensterkoetter M."/>
            <person name="Nagy L.G."/>
        </authorList>
    </citation>
    <scope>NUCLEOTIDE SEQUENCE [LARGE SCALE GENOMIC DNA]</scope>
    <source>
        <strain evidence="3">28-4</strain>
    </source>
</reference>
<dbReference type="STRING" id="1076256.A0A2H3BVJ7"/>
<evidence type="ECO:0000313" key="2">
    <source>
        <dbReference type="EMBL" id="PBK74879.1"/>
    </source>
</evidence>
<feature type="compositionally biased region" description="Polar residues" evidence="1">
    <location>
        <begin position="1"/>
        <end position="31"/>
    </location>
</feature>
<sequence length="339" mass="37267">MKTNRETINFKSSNDIPSTINPRISNVQTPLRTKRLSEPVASGSRKRPRSTTTPLPGAEGSRDRPFVLLSDDDDDELPTFVNSVASSSRTPQPSSSSHHQPAQPASARRPTAPAKHLKHLPKPTLPPQDTRGSLPRHAPGKPPGPTRIVAHQKRSTQPSIALHRQSNKPDNVEDEYKGTWANENIWDPIQVKADGNESAIVEPFANLELASKKLPPCERRLRLANQPFRPQLVPRAPPKEKQYIWDIINDVGIAFSSRRTLHPHKSVLEGRRPTRYILPNGNITQMWQCAASGPINKIIQHKGCIAACSATAGGSAGGMPCKSTKSETILTRPRDGLHV</sequence>
<gene>
    <name evidence="2" type="ORF">ARMSODRAFT_950933</name>
</gene>
<proteinExistence type="predicted"/>
<dbReference type="EMBL" id="KZ293418">
    <property type="protein sequence ID" value="PBK74879.1"/>
    <property type="molecule type" value="Genomic_DNA"/>
</dbReference>
<accession>A0A2H3BVJ7</accession>
<evidence type="ECO:0000313" key="3">
    <source>
        <dbReference type="Proteomes" id="UP000218334"/>
    </source>
</evidence>
<feature type="region of interest" description="Disordered" evidence="1">
    <location>
        <begin position="1"/>
        <end position="174"/>
    </location>
</feature>
<protein>
    <submittedName>
        <fullName evidence="2">Uncharacterized protein</fullName>
    </submittedName>
</protein>
<organism evidence="2 3">
    <name type="scientific">Armillaria solidipes</name>
    <dbReference type="NCBI Taxonomy" id="1076256"/>
    <lineage>
        <taxon>Eukaryota</taxon>
        <taxon>Fungi</taxon>
        <taxon>Dikarya</taxon>
        <taxon>Basidiomycota</taxon>
        <taxon>Agaricomycotina</taxon>
        <taxon>Agaricomycetes</taxon>
        <taxon>Agaricomycetidae</taxon>
        <taxon>Agaricales</taxon>
        <taxon>Marasmiineae</taxon>
        <taxon>Physalacriaceae</taxon>
        <taxon>Armillaria</taxon>
    </lineage>
</organism>
<dbReference type="AlphaFoldDB" id="A0A2H3BVJ7"/>
<feature type="compositionally biased region" description="Low complexity" evidence="1">
    <location>
        <begin position="83"/>
        <end position="107"/>
    </location>
</feature>
<dbReference type="Proteomes" id="UP000218334">
    <property type="component" value="Unassembled WGS sequence"/>
</dbReference>